<evidence type="ECO:0000256" key="3">
    <source>
        <dbReference type="ARBA" id="ARBA00011071"/>
    </source>
</evidence>
<evidence type="ECO:0000256" key="10">
    <source>
        <dbReference type="ARBA" id="ARBA00022989"/>
    </source>
</evidence>
<feature type="transmembrane region" description="Helical" evidence="13">
    <location>
        <begin position="367"/>
        <end position="383"/>
    </location>
</feature>
<dbReference type="GO" id="GO:1990529">
    <property type="term" value="C:glycosylphosphatidylinositol-mannosyltransferase I complex"/>
    <property type="evidence" value="ECO:0007669"/>
    <property type="project" value="EnsemblFungi"/>
</dbReference>
<dbReference type="UniPathway" id="UPA00196"/>
<proteinExistence type="inferred from homology"/>
<dbReference type="GO" id="GO:0005789">
    <property type="term" value="C:endoplasmic reticulum membrane"/>
    <property type="evidence" value="ECO:0007669"/>
    <property type="project" value="UniProtKB-SubCell"/>
</dbReference>
<evidence type="ECO:0000256" key="7">
    <source>
        <dbReference type="ARBA" id="ARBA00022679"/>
    </source>
</evidence>
<dbReference type="InterPro" id="IPR007704">
    <property type="entry name" value="PIG-M"/>
</dbReference>
<evidence type="ECO:0000256" key="13">
    <source>
        <dbReference type="RuleBase" id="RU365064"/>
    </source>
</evidence>
<gene>
    <name evidence="14" type="ORF">SCHCODRAFT_50315</name>
</gene>
<evidence type="ECO:0000256" key="5">
    <source>
        <dbReference type="ARBA" id="ARBA00022502"/>
    </source>
</evidence>
<comment type="similarity">
    <text evidence="3 13">Belongs to the PIGM family.</text>
</comment>
<dbReference type="EC" id="2.4.1.-" evidence="13"/>
<keyword evidence="10 13" id="KW-1133">Transmembrane helix</keyword>
<evidence type="ECO:0000256" key="6">
    <source>
        <dbReference type="ARBA" id="ARBA00022676"/>
    </source>
</evidence>
<keyword evidence="8 13" id="KW-0812">Transmembrane</keyword>
<comment type="function">
    <text evidence="12 13">Mannosyltransferase involved in glycosylphosphatidylinositol-anchor biosynthesis. Transfers the first alpha-1,4-mannose to GlcN-acyl-PI during GPI precursor assembly. Required for cell wall integrity.</text>
</comment>
<comment type="caution">
    <text evidence="13">Lacks conserved residue(s) required for the propagation of feature annotation.</text>
</comment>
<keyword evidence="6 13" id="KW-0328">Glycosyltransferase</keyword>
<comment type="pathway">
    <text evidence="2 13">Glycolipid biosynthesis; glycosylphosphatidylinositol-anchor biosynthesis.</text>
</comment>
<evidence type="ECO:0000256" key="11">
    <source>
        <dbReference type="ARBA" id="ARBA00023136"/>
    </source>
</evidence>
<feature type="transmembrane region" description="Helical" evidence="13">
    <location>
        <begin position="328"/>
        <end position="355"/>
    </location>
</feature>
<dbReference type="EMBL" id="GL377303">
    <property type="protein sequence ID" value="EFJ00377.1"/>
    <property type="molecule type" value="Genomic_DNA"/>
</dbReference>
<organism evidence="15">
    <name type="scientific">Schizophyllum commune (strain H4-8 / FGSC 9210)</name>
    <name type="common">Split gill fungus</name>
    <dbReference type="NCBI Taxonomy" id="578458"/>
    <lineage>
        <taxon>Eukaryota</taxon>
        <taxon>Fungi</taxon>
        <taxon>Dikarya</taxon>
        <taxon>Basidiomycota</taxon>
        <taxon>Agaricomycotina</taxon>
        <taxon>Agaricomycetes</taxon>
        <taxon>Agaricomycetidae</taxon>
        <taxon>Agaricales</taxon>
        <taxon>Schizophyllaceae</taxon>
        <taxon>Schizophyllum</taxon>
    </lineage>
</organism>
<keyword evidence="7 13" id="KW-0808">Transferase</keyword>
<dbReference type="OrthoDB" id="1741594at2759"/>
<dbReference type="OMA" id="MLWFIGQ"/>
<dbReference type="GeneID" id="9594458"/>
<dbReference type="GO" id="GO:0006506">
    <property type="term" value="P:GPI anchor biosynthetic process"/>
    <property type="evidence" value="ECO:0007669"/>
    <property type="project" value="UniProtKB-UniPathway"/>
</dbReference>
<dbReference type="VEuPathDB" id="FungiDB:SCHCODRAFT_050315"/>
<dbReference type="Pfam" id="PF05007">
    <property type="entry name" value="Mannosyl_trans"/>
    <property type="match status" value="1"/>
</dbReference>
<feature type="transmembrane region" description="Helical" evidence="13">
    <location>
        <begin position="225"/>
        <end position="246"/>
    </location>
</feature>
<keyword evidence="11 13" id="KW-0472">Membrane</keyword>
<evidence type="ECO:0000256" key="12">
    <source>
        <dbReference type="ARBA" id="ARBA00025399"/>
    </source>
</evidence>
<comment type="subcellular location">
    <subcellularLocation>
        <location evidence="1 13">Endoplasmic reticulum membrane</location>
        <topology evidence="1 13">Multi-pass membrane protein</topology>
    </subcellularLocation>
</comment>
<dbReference type="RefSeq" id="XP_003035279.1">
    <property type="nucleotide sequence ID" value="XM_003035233.1"/>
</dbReference>
<name>D8PSQ1_SCHCM</name>
<evidence type="ECO:0000256" key="2">
    <source>
        <dbReference type="ARBA" id="ARBA00004687"/>
    </source>
</evidence>
<dbReference type="HOGENOM" id="CLU_024220_3_1_1"/>
<dbReference type="FunCoup" id="D8PSQ1">
    <property type="interactions" value="302"/>
</dbReference>
<sequence length="434" mass="49312">MSLLFHLTFRNVLALSIAIRVGLIIYSEWHDAHSVVKYTDIDYRVFSDAARFLRSPSADNTYRYTPLLAFLLLPNEWLHPSFGKYLFAACDILNGIIMYRLLRTEVVSSATGKITDVSAPTLYSATHLLNPMVFSISTRGSSEAVLSTLVLLTLYAALKRRWDVAAVLLGVSTHWKIYPFVYGIACLGVITSEIENDKHLAQRSSMTAGPFAYLAKLVNKRTLRFLAISAGTFVALGVGCYAIWGYPFLYESYLYHLHRLDHRHNFSPYFYLVYLSWHDNVANATPRLSLIRRALRSPLTSFVPQMVLTLGTGLLFGRCARDLPFAWFVQTVAFVLFNKVCTSQYFLWYLLLLPLIMPRLRMSPRKAVLTIAVWVLSQALWLWNGFRLEFLGENVFLALWMSSLVYVAGHGWVLGQMIDAYTGVGEVQNKPKVE</sequence>
<dbReference type="KEGG" id="scm:SCHCO_050315"/>
<reference evidence="14 15" key="1">
    <citation type="journal article" date="2010" name="Nat. Biotechnol.">
        <title>Genome sequence of the model mushroom Schizophyllum commune.</title>
        <authorList>
            <person name="Ohm R.A."/>
            <person name="de Jong J.F."/>
            <person name="Lugones L.G."/>
            <person name="Aerts A."/>
            <person name="Kothe E."/>
            <person name="Stajich J.E."/>
            <person name="de Vries R.P."/>
            <person name="Record E."/>
            <person name="Levasseur A."/>
            <person name="Baker S.E."/>
            <person name="Bartholomew K.A."/>
            <person name="Coutinho P.M."/>
            <person name="Erdmann S."/>
            <person name="Fowler T.J."/>
            <person name="Gathman A.C."/>
            <person name="Lombard V."/>
            <person name="Henrissat B."/>
            <person name="Knabe N."/>
            <person name="Kuees U."/>
            <person name="Lilly W.W."/>
            <person name="Lindquist E."/>
            <person name="Lucas S."/>
            <person name="Magnuson J.K."/>
            <person name="Piumi F."/>
            <person name="Raudaskoski M."/>
            <person name="Salamov A."/>
            <person name="Schmutz J."/>
            <person name="Schwarze F.W.M.R."/>
            <person name="vanKuyk P.A."/>
            <person name="Horton J.S."/>
            <person name="Grigoriev I.V."/>
            <person name="Woesten H.A.B."/>
        </authorList>
    </citation>
    <scope>NUCLEOTIDE SEQUENCE [LARGE SCALE GENOMIC DNA]</scope>
    <source>
        <strain evidence="15">H4-8 / FGSC 9210</strain>
    </source>
</reference>
<evidence type="ECO:0000256" key="4">
    <source>
        <dbReference type="ARBA" id="ARBA00013797"/>
    </source>
</evidence>
<dbReference type="GO" id="GO:0180041">
    <property type="term" value="F:dol-P-Man:GlcN-acyl-PI alpha-1,4-mannosyltransferase activity"/>
    <property type="evidence" value="ECO:0007669"/>
    <property type="project" value="EnsemblFungi"/>
</dbReference>
<dbReference type="AlphaFoldDB" id="D8PSQ1"/>
<evidence type="ECO:0000256" key="9">
    <source>
        <dbReference type="ARBA" id="ARBA00022824"/>
    </source>
</evidence>
<evidence type="ECO:0000313" key="14">
    <source>
        <dbReference type="EMBL" id="EFJ00377.1"/>
    </source>
</evidence>
<accession>D8PSQ1</accession>
<dbReference type="InParanoid" id="D8PSQ1"/>
<dbReference type="Proteomes" id="UP000007431">
    <property type="component" value="Unassembled WGS sequence"/>
</dbReference>
<evidence type="ECO:0000313" key="15">
    <source>
        <dbReference type="Proteomes" id="UP000007431"/>
    </source>
</evidence>
<feature type="transmembrane region" description="Helical" evidence="13">
    <location>
        <begin position="297"/>
        <end position="316"/>
    </location>
</feature>
<keyword evidence="9 13" id="KW-0256">Endoplasmic reticulum</keyword>
<dbReference type="GO" id="GO:0031505">
    <property type="term" value="P:fungal-type cell wall organization"/>
    <property type="evidence" value="ECO:0007669"/>
    <property type="project" value="EnsemblFungi"/>
</dbReference>
<keyword evidence="15" id="KW-1185">Reference proteome</keyword>
<dbReference type="PANTHER" id="PTHR12886">
    <property type="entry name" value="PIG-M MANNOSYLTRANSFERASE"/>
    <property type="match status" value="1"/>
</dbReference>
<dbReference type="PANTHER" id="PTHR12886:SF0">
    <property type="entry name" value="GPI MANNOSYLTRANSFERASE 1"/>
    <property type="match status" value="1"/>
</dbReference>
<dbReference type="STRING" id="578458.D8PSQ1"/>
<protein>
    <recommendedName>
        <fullName evidence="4 13">GPI mannosyltransferase 1</fullName>
        <ecNumber evidence="13">2.4.1.-</ecNumber>
    </recommendedName>
    <alternativeName>
        <fullName evidence="13">GPI mannosyltransferase I</fullName>
    </alternativeName>
</protein>
<feature type="transmembrane region" description="Helical" evidence="13">
    <location>
        <begin position="395"/>
        <end position="414"/>
    </location>
</feature>
<dbReference type="eggNOG" id="KOG3893">
    <property type="taxonomic scope" value="Eukaryota"/>
</dbReference>
<evidence type="ECO:0000256" key="1">
    <source>
        <dbReference type="ARBA" id="ARBA00004477"/>
    </source>
</evidence>
<evidence type="ECO:0000256" key="8">
    <source>
        <dbReference type="ARBA" id="ARBA00022692"/>
    </source>
</evidence>
<keyword evidence="5 13" id="KW-0337">GPI-anchor biosynthesis</keyword>